<feature type="transmembrane region" description="Helical" evidence="1">
    <location>
        <begin position="79"/>
        <end position="99"/>
    </location>
</feature>
<keyword evidence="1" id="KW-0812">Transmembrane</keyword>
<dbReference type="EMBL" id="RBED01000137">
    <property type="protein sequence ID" value="RNL50005.1"/>
    <property type="molecule type" value="Genomic_DNA"/>
</dbReference>
<organism evidence="2 3">
    <name type="scientific">Arthrobacter oryzae</name>
    <dbReference type="NCBI Taxonomy" id="409290"/>
    <lineage>
        <taxon>Bacteria</taxon>
        <taxon>Bacillati</taxon>
        <taxon>Actinomycetota</taxon>
        <taxon>Actinomycetes</taxon>
        <taxon>Micrococcales</taxon>
        <taxon>Micrococcaceae</taxon>
        <taxon>Arthrobacter</taxon>
    </lineage>
</organism>
<sequence length="160" mass="16004">MSDESAVSRISAYVYGNVLVLAAIVASSPSGASSGEAAVYILGTALTTFLAHVLAHHFSAAAVHGKAARQEVREELRDAVPILTSGYLPAAVVGIGALIHLDGRISLAVAAALVLGRLLFSGLVIERLSGKPASAGAFWGGIGLAAAAGVVVAGKLLLAH</sequence>
<name>A0A3N0BMS1_9MICC</name>
<proteinExistence type="predicted"/>
<evidence type="ECO:0000313" key="2">
    <source>
        <dbReference type="EMBL" id="RNL50005.1"/>
    </source>
</evidence>
<feature type="transmembrane region" description="Helical" evidence="1">
    <location>
        <begin position="137"/>
        <end position="158"/>
    </location>
</feature>
<evidence type="ECO:0000256" key="1">
    <source>
        <dbReference type="SAM" id="Phobius"/>
    </source>
</evidence>
<keyword evidence="1" id="KW-1133">Transmembrane helix</keyword>
<gene>
    <name evidence="2" type="ORF">D7003_17985</name>
</gene>
<dbReference type="AlphaFoldDB" id="A0A3N0BMS1"/>
<protein>
    <submittedName>
        <fullName evidence="2">Uncharacterized protein</fullName>
    </submittedName>
</protein>
<comment type="caution">
    <text evidence="2">The sequence shown here is derived from an EMBL/GenBank/DDBJ whole genome shotgun (WGS) entry which is preliminary data.</text>
</comment>
<keyword evidence="1" id="KW-0472">Membrane</keyword>
<feature type="transmembrane region" description="Helical" evidence="1">
    <location>
        <begin position="12"/>
        <end position="31"/>
    </location>
</feature>
<evidence type="ECO:0000313" key="3">
    <source>
        <dbReference type="Proteomes" id="UP000273807"/>
    </source>
</evidence>
<accession>A0A3N0BMS1</accession>
<reference evidence="2 3" key="1">
    <citation type="submission" date="2018-10" db="EMBL/GenBank/DDBJ databases">
        <title>Genome sequencing of Arthrobacter oryzae TNB02.</title>
        <authorList>
            <person name="Cho Y.-J."/>
            <person name="Cho A."/>
            <person name="Kim O.-S."/>
        </authorList>
    </citation>
    <scope>NUCLEOTIDE SEQUENCE [LARGE SCALE GENOMIC DNA]</scope>
    <source>
        <strain evidence="2 3">TNB02</strain>
    </source>
</reference>
<dbReference type="Proteomes" id="UP000273807">
    <property type="component" value="Unassembled WGS sequence"/>
</dbReference>
<feature type="transmembrane region" description="Helical" evidence="1">
    <location>
        <begin position="37"/>
        <end position="58"/>
    </location>
</feature>
<feature type="transmembrane region" description="Helical" evidence="1">
    <location>
        <begin position="105"/>
        <end position="125"/>
    </location>
</feature>
<keyword evidence="3" id="KW-1185">Reference proteome</keyword>